<dbReference type="GO" id="GO:0008879">
    <property type="term" value="F:glucose-1-phosphate thymidylyltransferase activity"/>
    <property type="evidence" value="ECO:0007669"/>
    <property type="project" value="UniProtKB-EC"/>
</dbReference>
<sequence>MVAPLGIVPAAGGGSRLWPYRAAKELIQIGYETVAADGGPGRLVPKAAIDHVLDAMRRGGVHSAFVVLSPVKWEVFRYLGSGGQRGMQLSYLCQEEPLGMPHALDLAHPFIGDRTVCMGMPDTLLAPDDCFAKLLAFHEKRDADLSLGLFPVADPRAFAPVVLDPGTGRVVDIVDKPEVPPVATVWGIAAWSPAFGDLLHEFVRSAGAGVPGEGLLSEAFLQAARCGLQVYGLPFDTGEYHDIGTPAGLLHVRRRFEPDLGGLS</sequence>
<evidence type="ECO:0000256" key="6">
    <source>
        <dbReference type="ARBA" id="ARBA00022695"/>
    </source>
</evidence>
<evidence type="ECO:0000256" key="7">
    <source>
        <dbReference type="ARBA" id="ARBA00022723"/>
    </source>
</evidence>
<accession>A0A246RMX6</accession>
<evidence type="ECO:0000313" key="13">
    <source>
        <dbReference type="EMBL" id="OWV07106.1"/>
    </source>
</evidence>
<dbReference type="Pfam" id="PF00483">
    <property type="entry name" value="NTP_transferase"/>
    <property type="match status" value="1"/>
</dbReference>
<dbReference type="OrthoDB" id="527131at2"/>
<evidence type="ECO:0000256" key="1">
    <source>
        <dbReference type="ARBA" id="ARBA00001946"/>
    </source>
</evidence>
<comment type="catalytic activity">
    <reaction evidence="11">
        <text>dTTP + alpha-D-glucose 1-phosphate + H(+) = dTDP-alpha-D-glucose + diphosphate</text>
        <dbReference type="Rhea" id="RHEA:15225"/>
        <dbReference type="ChEBI" id="CHEBI:15378"/>
        <dbReference type="ChEBI" id="CHEBI:33019"/>
        <dbReference type="ChEBI" id="CHEBI:37568"/>
        <dbReference type="ChEBI" id="CHEBI:57477"/>
        <dbReference type="ChEBI" id="CHEBI:58601"/>
        <dbReference type="EC" id="2.7.7.24"/>
    </reaction>
</comment>
<dbReference type="PANTHER" id="PTHR43532:SF1">
    <property type="entry name" value="GLUCOSE-1-PHOSPHATE THYMIDYLYLTRANSFERASE 1"/>
    <property type="match status" value="1"/>
</dbReference>
<comment type="caution">
    <text evidence="13">The sequence shown here is derived from an EMBL/GenBank/DDBJ whole genome shotgun (WGS) entry which is preliminary data.</text>
</comment>
<evidence type="ECO:0000256" key="11">
    <source>
        <dbReference type="ARBA" id="ARBA00049336"/>
    </source>
</evidence>
<evidence type="ECO:0000313" key="14">
    <source>
        <dbReference type="Proteomes" id="UP000197174"/>
    </source>
</evidence>
<evidence type="ECO:0000256" key="8">
    <source>
        <dbReference type="ARBA" id="ARBA00022842"/>
    </source>
</evidence>
<dbReference type="EMBL" id="MZMV01000022">
    <property type="protein sequence ID" value="OWV07106.1"/>
    <property type="molecule type" value="Genomic_DNA"/>
</dbReference>
<keyword evidence="8" id="KW-0460">Magnesium</keyword>
<evidence type="ECO:0000256" key="4">
    <source>
        <dbReference type="ARBA" id="ARBA00017654"/>
    </source>
</evidence>
<protein>
    <recommendedName>
        <fullName evidence="4">Glucose-1-phosphate thymidylyltransferase</fullName>
        <ecNumber evidence="3">2.7.7.24</ecNumber>
    </recommendedName>
    <alternativeName>
        <fullName evidence="10">dTDP-glucose pyrophosphorylase</fullName>
    </alternativeName>
    <alternativeName>
        <fullName evidence="9">dTDP-glucose synthase</fullName>
    </alternativeName>
</protein>
<dbReference type="Gene3D" id="3.90.550.10">
    <property type="entry name" value="Spore Coat Polysaccharide Biosynthesis Protein SpsA, Chain A"/>
    <property type="match status" value="1"/>
</dbReference>
<proteinExistence type="inferred from homology"/>
<dbReference type="EC" id="2.7.7.24" evidence="3"/>
<comment type="cofactor">
    <cofactor evidence="1">
        <name>Mg(2+)</name>
        <dbReference type="ChEBI" id="CHEBI:18420"/>
    </cofactor>
</comment>
<dbReference type="GO" id="GO:0046872">
    <property type="term" value="F:metal ion binding"/>
    <property type="evidence" value="ECO:0007669"/>
    <property type="project" value="UniProtKB-KW"/>
</dbReference>
<dbReference type="SUPFAM" id="SSF53448">
    <property type="entry name" value="Nucleotide-diphospho-sugar transferases"/>
    <property type="match status" value="1"/>
</dbReference>
<comment type="similarity">
    <text evidence="2">Belongs to the glucose-1-phosphate thymidylyltransferase family.</text>
</comment>
<dbReference type="InterPro" id="IPR005835">
    <property type="entry name" value="NTP_transferase_dom"/>
</dbReference>
<evidence type="ECO:0000256" key="9">
    <source>
        <dbReference type="ARBA" id="ARBA00032492"/>
    </source>
</evidence>
<keyword evidence="6" id="KW-0548">Nucleotidyltransferase</keyword>
<organism evidence="13 14">
    <name type="scientific">Micromonospora wenchangensis</name>
    <dbReference type="NCBI Taxonomy" id="1185415"/>
    <lineage>
        <taxon>Bacteria</taxon>
        <taxon>Bacillati</taxon>
        <taxon>Actinomycetota</taxon>
        <taxon>Actinomycetes</taxon>
        <taxon>Micromonosporales</taxon>
        <taxon>Micromonosporaceae</taxon>
        <taxon>Micromonospora</taxon>
    </lineage>
</organism>
<feature type="domain" description="Nucleotidyl transferase" evidence="12">
    <location>
        <begin position="7"/>
        <end position="252"/>
    </location>
</feature>
<dbReference type="PANTHER" id="PTHR43532">
    <property type="entry name" value="GLUCOSE-1-PHOSPHATE THYMIDYLYLTRANSFERASE"/>
    <property type="match status" value="1"/>
</dbReference>
<evidence type="ECO:0000256" key="10">
    <source>
        <dbReference type="ARBA" id="ARBA00032598"/>
    </source>
</evidence>
<dbReference type="Proteomes" id="UP000197174">
    <property type="component" value="Unassembled WGS sequence"/>
</dbReference>
<evidence type="ECO:0000259" key="12">
    <source>
        <dbReference type="Pfam" id="PF00483"/>
    </source>
</evidence>
<dbReference type="InterPro" id="IPR005907">
    <property type="entry name" value="G1P_thy_trans_s"/>
</dbReference>
<evidence type="ECO:0000256" key="5">
    <source>
        <dbReference type="ARBA" id="ARBA00022679"/>
    </source>
</evidence>
<keyword evidence="7" id="KW-0479">Metal-binding</keyword>
<name>A0A246RMX6_9ACTN</name>
<gene>
    <name evidence="13" type="ORF">B5D80_15070</name>
</gene>
<dbReference type="AlphaFoldDB" id="A0A246RMX6"/>
<dbReference type="InterPro" id="IPR029044">
    <property type="entry name" value="Nucleotide-diphossugar_trans"/>
</dbReference>
<evidence type="ECO:0000256" key="3">
    <source>
        <dbReference type="ARBA" id="ARBA00012461"/>
    </source>
</evidence>
<dbReference type="RefSeq" id="WP_088644502.1">
    <property type="nucleotide sequence ID" value="NZ_JBFAMK010000006.1"/>
</dbReference>
<keyword evidence="14" id="KW-1185">Reference proteome</keyword>
<evidence type="ECO:0000256" key="2">
    <source>
        <dbReference type="ARBA" id="ARBA00010480"/>
    </source>
</evidence>
<keyword evidence="5" id="KW-0808">Transferase</keyword>
<reference evidence="13 14" key="1">
    <citation type="submission" date="2017-03" db="EMBL/GenBank/DDBJ databases">
        <title>Whole genome sequence of Micromonospora wenchangensis, isolated from mangrove soil.</title>
        <authorList>
            <person name="Yang H."/>
        </authorList>
    </citation>
    <scope>NUCLEOTIDE SEQUENCE [LARGE SCALE GENOMIC DNA]</scope>
    <source>
        <strain evidence="13 14">CCTCC AA 2012002</strain>
    </source>
</reference>